<dbReference type="PATRIC" id="fig|1280948.3.peg.166"/>
<name>A0A059EAP9_9PROT</name>
<sequence length="115" mass="13260">MHISEIDLDIPETLRPSTLRRLGVKPALDAKIDQAPKLGLTHRAFLPVTMLRLYRRVRPDFIGNRCVFEPSCSRYSELAFRTKPFFTALHLTLRRLHKCKPDQGGTDLSDLEFPE</sequence>
<evidence type="ECO:0000313" key="2">
    <source>
        <dbReference type="Proteomes" id="UP000024547"/>
    </source>
</evidence>
<reference evidence="1 2" key="1">
    <citation type="journal article" date="2014" name="Antonie Van Leeuwenhoek">
        <title>Hyphomonas beringensis sp. nov. and Hyphomonas chukchiensis sp. nov., isolated from surface seawater of the Bering Sea and Chukchi Sea.</title>
        <authorList>
            <person name="Li C."/>
            <person name="Lai Q."/>
            <person name="Li G."/>
            <person name="Dong C."/>
            <person name="Wang J."/>
            <person name="Liao Y."/>
            <person name="Shao Z."/>
        </authorList>
    </citation>
    <scope>NUCLEOTIDE SEQUENCE [LARGE SCALE GENOMIC DNA]</scope>
    <source>
        <strain evidence="1 2">22II1-22F38</strain>
    </source>
</reference>
<dbReference type="RefSeq" id="WP_051602369.1">
    <property type="nucleotide sequence ID" value="NZ_CAXEMP010000416.1"/>
</dbReference>
<dbReference type="NCBIfam" id="TIGR00278">
    <property type="entry name" value="membrane protein insertion efficiency factor YidD"/>
    <property type="match status" value="1"/>
</dbReference>
<evidence type="ECO:0008006" key="3">
    <source>
        <dbReference type="Google" id="ProtNLM"/>
    </source>
</evidence>
<dbReference type="SMART" id="SM01234">
    <property type="entry name" value="Haemolytic"/>
    <property type="match status" value="1"/>
</dbReference>
<dbReference type="AlphaFoldDB" id="A0A059EAP9"/>
<organism evidence="1 2">
    <name type="scientific">Hyphomonas atlantica</name>
    <dbReference type="NCBI Taxonomy" id="1280948"/>
    <lineage>
        <taxon>Bacteria</taxon>
        <taxon>Pseudomonadati</taxon>
        <taxon>Pseudomonadota</taxon>
        <taxon>Alphaproteobacteria</taxon>
        <taxon>Hyphomonadales</taxon>
        <taxon>Hyphomonadaceae</taxon>
        <taxon>Hyphomonas</taxon>
    </lineage>
</organism>
<dbReference type="InterPro" id="IPR002696">
    <property type="entry name" value="Membr_insert_effic_factor_YidD"/>
</dbReference>
<accession>A0A059EAP9</accession>
<keyword evidence="2" id="KW-1185">Reference proteome</keyword>
<dbReference type="STRING" id="1280948.HY36_00865"/>
<protein>
    <recommendedName>
        <fullName evidence="3">Membrane protein insertion efficiency factor YidD</fullName>
    </recommendedName>
</protein>
<dbReference type="Proteomes" id="UP000024547">
    <property type="component" value="Unassembled WGS sequence"/>
</dbReference>
<gene>
    <name evidence="1" type="ORF">HY36_00865</name>
</gene>
<proteinExistence type="predicted"/>
<dbReference type="Pfam" id="PF01809">
    <property type="entry name" value="YidD"/>
    <property type="match status" value="1"/>
</dbReference>
<dbReference type="EMBL" id="AWFH01000001">
    <property type="protein sequence ID" value="KCZ64954.1"/>
    <property type="molecule type" value="Genomic_DNA"/>
</dbReference>
<evidence type="ECO:0000313" key="1">
    <source>
        <dbReference type="EMBL" id="KCZ64954.1"/>
    </source>
</evidence>
<comment type="caution">
    <text evidence="1">The sequence shown here is derived from an EMBL/GenBank/DDBJ whole genome shotgun (WGS) entry which is preliminary data.</text>
</comment>